<keyword evidence="1" id="KW-0238">DNA-binding</keyword>
<feature type="domain" description="HTH araC/xylS-type" evidence="2">
    <location>
        <begin position="201"/>
        <end position="299"/>
    </location>
</feature>
<dbReference type="GO" id="GO:0043565">
    <property type="term" value="F:sequence-specific DNA binding"/>
    <property type="evidence" value="ECO:0007669"/>
    <property type="project" value="InterPro"/>
</dbReference>
<evidence type="ECO:0000256" key="1">
    <source>
        <dbReference type="ARBA" id="ARBA00023125"/>
    </source>
</evidence>
<dbReference type="PANTHER" id="PTHR43280">
    <property type="entry name" value="ARAC-FAMILY TRANSCRIPTIONAL REGULATOR"/>
    <property type="match status" value="1"/>
</dbReference>
<organism evidence="3 4">
    <name type="scientific">Paenibacillus solanacearum</name>
    <dbReference type="NCBI Taxonomy" id="2048548"/>
    <lineage>
        <taxon>Bacteria</taxon>
        <taxon>Bacillati</taxon>
        <taxon>Bacillota</taxon>
        <taxon>Bacilli</taxon>
        <taxon>Bacillales</taxon>
        <taxon>Paenibacillaceae</taxon>
        <taxon>Paenibacillus</taxon>
    </lineage>
</organism>
<dbReference type="InterPro" id="IPR003313">
    <property type="entry name" value="AraC-bd"/>
</dbReference>
<dbReference type="SMART" id="SM00342">
    <property type="entry name" value="HTH_ARAC"/>
    <property type="match status" value="1"/>
</dbReference>
<dbReference type="EMBL" id="CAJVAS010000075">
    <property type="protein sequence ID" value="CAG7652677.1"/>
    <property type="molecule type" value="Genomic_DNA"/>
</dbReference>
<comment type="caution">
    <text evidence="3">The sequence shown here is derived from an EMBL/GenBank/DDBJ whole genome shotgun (WGS) entry which is preliminary data.</text>
</comment>
<dbReference type="PANTHER" id="PTHR43280:SF28">
    <property type="entry name" value="HTH-TYPE TRANSCRIPTIONAL ACTIVATOR RHAS"/>
    <property type="match status" value="1"/>
</dbReference>
<evidence type="ECO:0000259" key="2">
    <source>
        <dbReference type="PROSITE" id="PS01124"/>
    </source>
</evidence>
<dbReference type="Pfam" id="PF02311">
    <property type="entry name" value="AraC_binding"/>
    <property type="match status" value="1"/>
</dbReference>
<proteinExistence type="predicted"/>
<dbReference type="Proteomes" id="UP000693672">
    <property type="component" value="Unassembled WGS sequence"/>
</dbReference>
<dbReference type="AlphaFoldDB" id="A0A916KAG6"/>
<dbReference type="PROSITE" id="PS01124">
    <property type="entry name" value="HTH_ARAC_FAMILY_2"/>
    <property type="match status" value="1"/>
</dbReference>
<sequence length="307" mass="35357">MSDSEATKVISIPGVKRFQFDSLHAPNQKRLRAISLYQLGDLCCDSEFVLKPHKQPCYEISYIASGQGWFATNGLRHELQAGDLYIGKPRDIHQGGANAEDPFRFFYFGFHFNTSVEDNPLLPIRSMFHQIEKPFTTDRLDIGVPFFNAIKELSHANPYSDAMLQVYLEQIIVLTYRNFCSDWKATYPGDRLENSAKRAVFSAIHYIDDRLLQIKDLGEISSAFGYSLSYLSHLFTRETGESLRDYFSKKKWQKAVELLVEGKRTITEIAAIMQYDSINSFSRAFRNMYGVSPSKYVRDRQSETQEK</sequence>
<dbReference type="InterPro" id="IPR018060">
    <property type="entry name" value="HTH_AraC"/>
</dbReference>
<reference evidence="3" key="1">
    <citation type="submission" date="2021-06" db="EMBL/GenBank/DDBJ databases">
        <authorList>
            <person name="Criscuolo A."/>
        </authorList>
    </citation>
    <scope>NUCLEOTIDE SEQUENCE</scope>
    <source>
        <strain evidence="3">CIP111600</strain>
    </source>
</reference>
<accession>A0A916KAG6</accession>
<name>A0A916KAG6_9BACL</name>
<evidence type="ECO:0000313" key="4">
    <source>
        <dbReference type="Proteomes" id="UP000693672"/>
    </source>
</evidence>
<evidence type="ECO:0000313" key="3">
    <source>
        <dbReference type="EMBL" id="CAG7652677.1"/>
    </source>
</evidence>
<dbReference type="RefSeq" id="WP_218096246.1">
    <property type="nucleotide sequence ID" value="NZ_CAJVAS010000075.1"/>
</dbReference>
<gene>
    <name evidence="3" type="primary">rhaR_88</name>
    <name evidence="3" type="ORF">PAESOLCIP111_06599</name>
</gene>
<dbReference type="GO" id="GO:0003700">
    <property type="term" value="F:DNA-binding transcription factor activity"/>
    <property type="evidence" value="ECO:0007669"/>
    <property type="project" value="InterPro"/>
</dbReference>
<protein>
    <submittedName>
        <fullName evidence="3">HTH-type transcriptional activator RhaR</fullName>
    </submittedName>
</protein>
<dbReference type="Pfam" id="PF12833">
    <property type="entry name" value="HTH_18"/>
    <property type="match status" value="1"/>
</dbReference>
<keyword evidence="4" id="KW-1185">Reference proteome</keyword>